<dbReference type="SUPFAM" id="SSF56317">
    <property type="entry name" value="Carbon-nitrogen hydrolase"/>
    <property type="match status" value="1"/>
</dbReference>
<protein>
    <submittedName>
        <fullName evidence="2">Amidohydrolase</fullName>
    </submittedName>
</protein>
<dbReference type="PROSITE" id="PS50263">
    <property type="entry name" value="CN_HYDROLASE"/>
    <property type="match status" value="1"/>
</dbReference>
<dbReference type="CDD" id="cd07583">
    <property type="entry name" value="nitrilase_5"/>
    <property type="match status" value="1"/>
</dbReference>
<accession>A0A919RZ61</accession>
<organism evidence="2 3">
    <name type="scientific">Clostridium polyendosporum</name>
    <dbReference type="NCBI Taxonomy" id="69208"/>
    <lineage>
        <taxon>Bacteria</taxon>
        <taxon>Bacillati</taxon>
        <taxon>Bacillota</taxon>
        <taxon>Clostridia</taxon>
        <taxon>Eubacteriales</taxon>
        <taxon>Clostridiaceae</taxon>
        <taxon>Clostridium</taxon>
    </lineage>
</organism>
<keyword evidence="3" id="KW-1185">Reference proteome</keyword>
<evidence type="ECO:0000313" key="2">
    <source>
        <dbReference type="EMBL" id="GIM28944.1"/>
    </source>
</evidence>
<dbReference type="Pfam" id="PF00795">
    <property type="entry name" value="CN_hydrolase"/>
    <property type="match status" value="1"/>
</dbReference>
<evidence type="ECO:0000259" key="1">
    <source>
        <dbReference type="PROSITE" id="PS50263"/>
    </source>
</evidence>
<dbReference type="GO" id="GO:0106008">
    <property type="term" value="F:2-oxoglutaramate amidase activity"/>
    <property type="evidence" value="ECO:0007669"/>
    <property type="project" value="TreeGrafter"/>
</dbReference>
<dbReference type="Proteomes" id="UP000679179">
    <property type="component" value="Unassembled WGS sequence"/>
</dbReference>
<name>A0A919RZ61_9CLOT</name>
<comment type="caution">
    <text evidence="2">The sequence shown here is derived from an EMBL/GenBank/DDBJ whole genome shotgun (WGS) entry which is preliminary data.</text>
</comment>
<feature type="domain" description="CN hydrolase" evidence="1">
    <location>
        <begin position="1"/>
        <end position="247"/>
    </location>
</feature>
<dbReference type="InterPro" id="IPR036526">
    <property type="entry name" value="C-N_Hydrolase_sf"/>
</dbReference>
<dbReference type="InterPro" id="IPR052737">
    <property type="entry name" value="Omega-amidase_YafV"/>
</dbReference>
<dbReference type="EMBL" id="BOPZ01000011">
    <property type="protein sequence ID" value="GIM28944.1"/>
    <property type="molecule type" value="Genomic_DNA"/>
</dbReference>
<proteinExistence type="predicted"/>
<dbReference type="GO" id="GO:0050152">
    <property type="term" value="F:omega-amidase activity"/>
    <property type="evidence" value="ECO:0007669"/>
    <property type="project" value="TreeGrafter"/>
</dbReference>
<dbReference type="Gene3D" id="3.60.110.10">
    <property type="entry name" value="Carbon-nitrogen hydrolase"/>
    <property type="match status" value="1"/>
</dbReference>
<dbReference type="InterPro" id="IPR003010">
    <property type="entry name" value="C-N_Hydrolase"/>
</dbReference>
<evidence type="ECO:0000313" key="3">
    <source>
        <dbReference type="Proteomes" id="UP000679179"/>
    </source>
</evidence>
<dbReference type="PANTHER" id="PTHR47799:SF1">
    <property type="entry name" value="OMEGA-AMIDASE YAFV"/>
    <property type="match status" value="1"/>
</dbReference>
<sequence>MRIALAQIDIKWEDKDFNLRKCESFIKEAKEKKANLIIFPEMTLTGFSMNPSNINESYINSKYIEALKILALKNSIYIGFGMAISNNKDFFNDFIVINNEGTIIGTYSKIHPFSYSKEHLAYRSGDNLLTLKIKEFTLSPFICYDLRFPEIFQVASRHANLITISANWPKSRISHWKALLVARAIENQCYIAGINRVGQGDNLLYNGASMIVSPSGEILCYEEDKEVLLIHDLVLSEVENLRSSFPLKNDRRETLYINLLKINSFNLK</sequence>
<dbReference type="PANTHER" id="PTHR47799">
    <property type="entry name" value="OMEGA-AMIDASE YAFV"/>
    <property type="match status" value="1"/>
</dbReference>
<reference evidence="2" key="1">
    <citation type="submission" date="2021-03" db="EMBL/GenBank/DDBJ databases">
        <title>Taxonomic study of Clostridium polyendosporum from meadow-gley soil under rice.</title>
        <authorList>
            <person name="Kobayashi H."/>
            <person name="Tanizawa Y."/>
            <person name="Yagura M."/>
        </authorList>
    </citation>
    <scope>NUCLEOTIDE SEQUENCE</scope>
    <source>
        <strain evidence="2">JCM 30710</strain>
    </source>
</reference>
<dbReference type="AlphaFoldDB" id="A0A919RZ61"/>
<dbReference type="RefSeq" id="WP_212903659.1">
    <property type="nucleotide sequence ID" value="NZ_BOPZ01000011.1"/>
</dbReference>
<gene>
    <name evidence="2" type="ORF">CPJCM30710_16100</name>
</gene>